<dbReference type="Proteomes" id="UP000886124">
    <property type="component" value="Unassembled WGS sequence"/>
</dbReference>
<proteinExistence type="predicted"/>
<dbReference type="InterPro" id="IPR004441">
    <property type="entry name" value="rRNA_MeTrfase_TrmH"/>
</dbReference>
<dbReference type="CDD" id="cd18097">
    <property type="entry name" value="SpoU-like"/>
    <property type="match status" value="1"/>
</dbReference>
<organism evidence="4">
    <name type="scientific">Caldithrix abyssi</name>
    <dbReference type="NCBI Taxonomy" id="187145"/>
    <lineage>
        <taxon>Bacteria</taxon>
        <taxon>Pseudomonadati</taxon>
        <taxon>Calditrichota</taxon>
        <taxon>Calditrichia</taxon>
        <taxon>Calditrichales</taxon>
        <taxon>Calditrichaceae</taxon>
        <taxon>Caldithrix</taxon>
    </lineage>
</organism>
<dbReference type="EMBL" id="DROD01000506">
    <property type="protein sequence ID" value="HHJ53089.1"/>
    <property type="molecule type" value="Genomic_DNA"/>
</dbReference>
<name>A0A7V5PPW3_CALAY</name>
<dbReference type="PANTHER" id="PTHR46429">
    <property type="entry name" value="23S RRNA (GUANOSINE-2'-O-)-METHYLTRANSFERASE RLMB"/>
    <property type="match status" value="1"/>
</dbReference>
<dbReference type="Gene3D" id="3.40.1280.10">
    <property type="match status" value="1"/>
</dbReference>
<dbReference type="GO" id="GO:0032259">
    <property type="term" value="P:methylation"/>
    <property type="evidence" value="ECO:0007669"/>
    <property type="project" value="UniProtKB-KW"/>
</dbReference>
<keyword evidence="2" id="KW-0808">Transferase</keyword>
<accession>A0A7V5PPW3</accession>
<comment type="caution">
    <text evidence="4">The sequence shown here is derived from an EMBL/GenBank/DDBJ whole genome shotgun (WGS) entry which is preliminary data.</text>
</comment>
<protein>
    <submittedName>
        <fullName evidence="4">TrmH family RNA methyltransferase</fullName>
    </submittedName>
</protein>
<dbReference type="GO" id="GO:0008173">
    <property type="term" value="F:RNA methyltransferase activity"/>
    <property type="evidence" value="ECO:0007669"/>
    <property type="project" value="InterPro"/>
</dbReference>
<dbReference type="InterPro" id="IPR001537">
    <property type="entry name" value="SpoU_MeTrfase"/>
</dbReference>
<keyword evidence="1 4" id="KW-0489">Methyltransferase</keyword>
<dbReference type="GO" id="GO:0003723">
    <property type="term" value="F:RNA binding"/>
    <property type="evidence" value="ECO:0007669"/>
    <property type="project" value="InterPro"/>
</dbReference>
<dbReference type="InterPro" id="IPR029026">
    <property type="entry name" value="tRNA_m1G_MTases_N"/>
</dbReference>
<dbReference type="PANTHER" id="PTHR46429:SF1">
    <property type="entry name" value="23S RRNA (GUANOSINE-2'-O-)-METHYLTRANSFERASE RLMB"/>
    <property type="match status" value="1"/>
</dbReference>
<dbReference type="AlphaFoldDB" id="A0A7V5PPW3"/>
<reference evidence="4" key="1">
    <citation type="journal article" date="2020" name="mSystems">
        <title>Genome- and Community-Level Interaction Insights into Carbon Utilization and Element Cycling Functions of Hydrothermarchaeota in Hydrothermal Sediment.</title>
        <authorList>
            <person name="Zhou Z."/>
            <person name="Liu Y."/>
            <person name="Xu W."/>
            <person name="Pan J."/>
            <person name="Luo Z.H."/>
            <person name="Li M."/>
        </authorList>
    </citation>
    <scope>NUCLEOTIDE SEQUENCE [LARGE SCALE GENOMIC DNA]</scope>
    <source>
        <strain evidence="4">HyVt-527</strain>
    </source>
</reference>
<evidence type="ECO:0000259" key="3">
    <source>
        <dbReference type="Pfam" id="PF00588"/>
    </source>
</evidence>
<sequence length="179" mass="20369">MVRKLSFDEIFARQPNLEQLRDLSRLPIYALVENIRSMHNVGSIFRTSDGARISRLFLTGFTARPPRKEIDKTALGATDSVPWEYAPDPLPVIQRLKREKIRIVAVEHTSHSVPYTQPDYDFPLCIVMGNEVEGVSQAVIDQADLFVELPMLGMKQSLNVAVAYGIVLYHILDKYQKIK</sequence>
<dbReference type="GO" id="GO:0005829">
    <property type="term" value="C:cytosol"/>
    <property type="evidence" value="ECO:0007669"/>
    <property type="project" value="TreeGrafter"/>
</dbReference>
<dbReference type="GO" id="GO:0006396">
    <property type="term" value="P:RNA processing"/>
    <property type="evidence" value="ECO:0007669"/>
    <property type="project" value="InterPro"/>
</dbReference>
<evidence type="ECO:0000313" key="4">
    <source>
        <dbReference type="EMBL" id="HHJ53089.1"/>
    </source>
</evidence>
<dbReference type="Pfam" id="PF00588">
    <property type="entry name" value="SpoU_methylase"/>
    <property type="match status" value="1"/>
</dbReference>
<gene>
    <name evidence="4" type="ORF">ENJ89_07830</name>
</gene>
<feature type="domain" description="tRNA/rRNA methyltransferase SpoU type" evidence="3">
    <location>
        <begin position="29"/>
        <end position="169"/>
    </location>
</feature>
<dbReference type="SUPFAM" id="SSF75217">
    <property type="entry name" value="alpha/beta knot"/>
    <property type="match status" value="1"/>
</dbReference>
<dbReference type="InterPro" id="IPR029028">
    <property type="entry name" value="Alpha/beta_knot_MTases"/>
</dbReference>
<evidence type="ECO:0000256" key="2">
    <source>
        <dbReference type="ARBA" id="ARBA00022679"/>
    </source>
</evidence>
<evidence type="ECO:0000256" key="1">
    <source>
        <dbReference type="ARBA" id="ARBA00022603"/>
    </source>
</evidence>